<dbReference type="PANTHER" id="PTHR46091:SF3">
    <property type="entry name" value="AMINE OXIDASE DOMAIN-CONTAINING PROTEIN"/>
    <property type="match status" value="1"/>
</dbReference>
<keyword evidence="1" id="KW-0285">Flavoprotein</keyword>
<dbReference type="Pfam" id="PF01593">
    <property type="entry name" value="Amino_oxidase"/>
    <property type="match status" value="1"/>
</dbReference>
<keyword evidence="7" id="KW-0812">Transmembrane</keyword>
<evidence type="ECO:0000256" key="3">
    <source>
        <dbReference type="ARBA" id="ARBA00022827"/>
    </source>
</evidence>
<keyword evidence="7" id="KW-0472">Membrane</keyword>
<dbReference type="SUPFAM" id="SSF51905">
    <property type="entry name" value="FAD/NAD(P)-binding domain"/>
    <property type="match status" value="1"/>
</dbReference>
<dbReference type="GO" id="GO:0016491">
    <property type="term" value="F:oxidoreductase activity"/>
    <property type="evidence" value="ECO:0007669"/>
    <property type="project" value="InterPro"/>
</dbReference>
<proteinExistence type="predicted"/>
<dbReference type="Proteomes" id="UP000277007">
    <property type="component" value="Unassembled WGS sequence"/>
</dbReference>
<gene>
    <name evidence="9" type="ORF">EJ903_13510</name>
</gene>
<dbReference type="Gene3D" id="3.50.50.60">
    <property type="entry name" value="FAD/NAD(P)-binding domain"/>
    <property type="match status" value="2"/>
</dbReference>
<evidence type="ECO:0000256" key="6">
    <source>
        <dbReference type="SAM" id="MobiDB-lite"/>
    </source>
</evidence>
<keyword evidence="3" id="KW-0274">FAD</keyword>
<dbReference type="OrthoDB" id="9774675at2"/>
<evidence type="ECO:0000256" key="2">
    <source>
        <dbReference type="ARBA" id="ARBA00022729"/>
    </source>
</evidence>
<comment type="caution">
    <text evidence="9">The sequence shown here is derived from an EMBL/GenBank/DDBJ whole genome shotgun (WGS) entry which is preliminary data.</text>
</comment>
<keyword evidence="4" id="KW-0521">NADP</keyword>
<organism evidence="9 10">
    <name type="scientific">Azospirillum griseum</name>
    <dbReference type="NCBI Taxonomy" id="2496639"/>
    <lineage>
        <taxon>Bacteria</taxon>
        <taxon>Pseudomonadati</taxon>
        <taxon>Pseudomonadota</taxon>
        <taxon>Alphaproteobacteria</taxon>
        <taxon>Rhodospirillales</taxon>
        <taxon>Azospirillaceae</taxon>
        <taxon>Azospirillum</taxon>
    </lineage>
</organism>
<evidence type="ECO:0000256" key="7">
    <source>
        <dbReference type="SAM" id="Phobius"/>
    </source>
</evidence>
<keyword evidence="7" id="KW-1133">Transmembrane helix</keyword>
<feature type="transmembrane region" description="Helical" evidence="7">
    <location>
        <begin position="93"/>
        <end position="113"/>
    </location>
</feature>
<name>A0A431VGU5_9PROT</name>
<keyword evidence="10" id="KW-1185">Reference proteome</keyword>
<keyword evidence="5" id="KW-0520">NAD</keyword>
<evidence type="ECO:0000256" key="5">
    <source>
        <dbReference type="ARBA" id="ARBA00023027"/>
    </source>
</evidence>
<evidence type="ECO:0000313" key="9">
    <source>
        <dbReference type="EMBL" id="RTR19503.1"/>
    </source>
</evidence>
<keyword evidence="2" id="KW-0732">Signal</keyword>
<feature type="transmembrane region" description="Helical" evidence="7">
    <location>
        <begin position="67"/>
        <end position="87"/>
    </location>
</feature>
<dbReference type="AlphaFoldDB" id="A0A431VGU5"/>
<feature type="domain" description="Amine oxidase" evidence="8">
    <location>
        <begin position="242"/>
        <end position="717"/>
    </location>
</feature>
<sequence length="749" mass="78763">MPAFLSSLASTKLPTALRLVLGFSPWILFGALLPLVGVGAASAGGLAVSLALCALDKLRGSWKAPELVAAAYFLLMLLAAPIGWSWPQDHIGLSLHLALAVMAFGGLALGRPFTLDYARDDWPPALWERPEFRMINRAMTALWGALFLVGAAGFALGDAGTAAALSIGSTALGAVLNRRAPRWLMEMGLRRRLAALDPNPWTAPDFPPRDPDIAAPAIHTAPSHRADSGDETCDVAVVGSGIGGLSAAALLAKAGLRVTVLEAHDRPGGFCTSWLVKARNRKEPGAEPFRYRFDAGVHDISGAHPDGPLGHLLRSLEIDGRLDWRPVTRGLYLDGRSRLLPDNADGLVALIAAEHPGSAAGLTAFMAEMRAIHADLYRGCGARGLPNIPATLDALRAYASQSPHAFRWQGVSFPAMLARFVPDEGARRMLSVLTGYLSDRPDTLTVTQMAPIFGYWFDGGRYPIGGSQALADALADSVRANGGTLRLRTPVKRILIEDGRAAGVETADGRRIRARAVLSNADLRRTLLELVGPEHLPPAVAARCAALRPSTSAFMVTLGVEGVPDLPAVTFVQDDPTLGIAIPSRLDPGLAPAGHSAITLMRLAPANPTGADALWDRSAPDYKARKAREGDALIAAAARVIPDLHQRITVRQDASAATFARYARSTGGAIYGIDPTQDTASRRSPIPGLVLAGGGVFPGPGVEACVISGRLAAEALLGADRLSLDALRAPSRGADNGRATTTRPALVNA</sequence>
<feature type="transmembrane region" description="Helical" evidence="7">
    <location>
        <begin position="134"/>
        <end position="156"/>
    </location>
</feature>
<evidence type="ECO:0000259" key="8">
    <source>
        <dbReference type="Pfam" id="PF01593"/>
    </source>
</evidence>
<evidence type="ECO:0000256" key="1">
    <source>
        <dbReference type="ARBA" id="ARBA00022630"/>
    </source>
</evidence>
<evidence type="ECO:0000256" key="4">
    <source>
        <dbReference type="ARBA" id="ARBA00022857"/>
    </source>
</evidence>
<protein>
    <submittedName>
        <fullName evidence="9">NAD(P)/FAD-dependent oxidoreductase</fullName>
    </submittedName>
</protein>
<dbReference type="PANTHER" id="PTHR46091">
    <property type="entry name" value="BLR7054 PROTEIN"/>
    <property type="match status" value="1"/>
</dbReference>
<feature type="region of interest" description="Disordered" evidence="6">
    <location>
        <begin position="730"/>
        <end position="749"/>
    </location>
</feature>
<dbReference type="InterPro" id="IPR036188">
    <property type="entry name" value="FAD/NAD-bd_sf"/>
</dbReference>
<dbReference type="InterPro" id="IPR052206">
    <property type="entry name" value="Retinol_saturase"/>
</dbReference>
<dbReference type="EMBL" id="RXMA01000011">
    <property type="protein sequence ID" value="RTR19503.1"/>
    <property type="molecule type" value="Genomic_DNA"/>
</dbReference>
<accession>A0A431VGU5</accession>
<feature type="transmembrane region" description="Helical" evidence="7">
    <location>
        <begin position="28"/>
        <end position="55"/>
    </location>
</feature>
<evidence type="ECO:0000313" key="10">
    <source>
        <dbReference type="Proteomes" id="UP000277007"/>
    </source>
</evidence>
<dbReference type="PRINTS" id="PR00419">
    <property type="entry name" value="ADXRDTASE"/>
</dbReference>
<dbReference type="RefSeq" id="WP_126616133.1">
    <property type="nucleotide sequence ID" value="NZ_JBHUCY010000049.1"/>
</dbReference>
<dbReference type="InterPro" id="IPR002937">
    <property type="entry name" value="Amino_oxidase"/>
</dbReference>
<reference evidence="9 10" key="1">
    <citation type="submission" date="2018-12" db="EMBL/GenBank/DDBJ databases">
        <authorList>
            <person name="Yang Y."/>
        </authorList>
    </citation>
    <scope>NUCLEOTIDE SEQUENCE [LARGE SCALE GENOMIC DNA]</scope>
    <source>
        <strain evidence="9 10">L-25-5w-1</strain>
    </source>
</reference>